<gene>
    <name evidence="1" type="ORF">C1645_739375</name>
</gene>
<dbReference type="EMBL" id="QKYT01000262">
    <property type="protein sequence ID" value="RIA88453.1"/>
    <property type="molecule type" value="Genomic_DNA"/>
</dbReference>
<reference evidence="1 2" key="1">
    <citation type="submission" date="2018-06" db="EMBL/GenBank/DDBJ databases">
        <title>Comparative genomics reveals the genomic features of Rhizophagus irregularis, R. cerebriforme, R. diaphanum and Gigaspora rosea, and their symbiotic lifestyle signature.</title>
        <authorList>
            <person name="Morin E."/>
            <person name="San Clemente H."/>
            <person name="Chen E.C.H."/>
            <person name="De La Providencia I."/>
            <person name="Hainaut M."/>
            <person name="Kuo A."/>
            <person name="Kohler A."/>
            <person name="Murat C."/>
            <person name="Tang N."/>
            <person name="Roy S."/>
            <person name="Loubradou J."/>
            <person name="Henrissat B."/>
            <person name="Grigoriev I.V."/>
            <person name="Corradi N."/>
            <person name="Roux C."/>
            <person name="Martin F.M."/>
        </authorList>
    </citation>
    <scope>NUCLEOTIDE SEQUENCE [LARGE SCALE GENOMIC DNA]</scope>
    <source>
        <strain evidence="1 2">DAOM 227022</strain>
    </source>
</reference>
<proteinExistence type="predicted"/>
<evidence type="ECO:0000313" key="2">
    <source>
        <dbReference type="Proteomes" id="UP000265703"/>
    </source>
</evidence>
<evidence type="ECO:0000313" key="1">
    <source>
        <dbReference type="EMBL" id="RIA88453.1"/>
    </source>
</evidence>
<organism evidence="1 2">
    <name type="scientific">Glomus cerebriforme</name>
    <dbReference type="NCBI Taxonomy" id="658196"/>
    <lineage>
        <taxon>Eukaryota</taxon>
        <taxon>Fungi</taxon>
        <taxon>Fungi incertae sedis</taxon>
        <taxon>Mucoromycota</taxon>
        <taxon>Glomeromycotina</taxon>
        <taxon>Glomeromycetes</taxon>
        <taxon>Glomerales</taxon>
        <taxon>Glomeraceae</taxon>
        <taxon>Glomus</taxon>
    </lineage>
</organism>
<accession>A0A397SQP8</accession>
<dbReference type="AlphaFoldDB" id="A0A397SQP8"/>
<dbReference type="Proteomes" id="UP000265703">
    <property type="component" value="Unassembled WGS sequence"/>
</dbReference>
<comment type="caution">
    <text evidence="1">The sequence shown here is derived from an EMBL/GenBank/DDBJ whole genome shotgun (WGS) entry which is preliminary data.</text>
</comment>
<keyword evidence="2" id="KW-1185">Reference proteome</keyword>
<sequence>MDKRIRLNESTSMKSELKDLLKDPARKTGRILCLEGKRDCLISLYFLRKALRLALYDNTLVAISARSDLHSTVIIVDNVLIGVPDCMEWNSSWKSGSATFSIPETGKRKVVRIFITNMAVIDVLNRLFDNLGMEWDIECCFERSYKERRDNKDFLIKLKYLCCTRFGMTLCEEKKCVSNLLIWNFLFSVWELE</sequence>
<protein>
    <submittedName>
        <fullName evidence="1">Uncharacterized protein</fullName>
    </submittedName>
</protein>
<name>A0A397SQP8_9GLOM</name>